<evidence type="ECO:0000259" key="2">
    <source>
        <dbReference type="Pfam" id="PF05050"/>
    </source>
</evidence>
<dbReference type="InterPro" id="IPR029063">
    <property type="entry name" value="SAM-dependent_MTases_sf"/>
</dbReference>
<sequence>MLQRRVVWACALCLLCVAAGGGGAGRCAEPSLRRGRRPLAEGCLVVYVDVGTNIGVQLRKFFQPEHYPGAHAVRVFANSFPTDASVRNGSRPCAFGFEANPSHTASLRRLEAAYTAAGHRLSIATETAAATADGNTTFFFTGKRWNDLGASTMKNAWLAQGRATRVVQAKVRTIDLARWLRAEVFARSEATRPGAAVVMKLDIEGSEVSVLPWLAQCGALCGIGPTMIEMHAHLAEDRTAYVRALEPFMRAARTNSRSELARVIGLERRGQQMRF</sequence>
<dbReference type="Proteomes" id="UP000751190">
    <property type="component" value="Unassembled WGS sequence"/>
</dbReference>
<feature type="signal peptide" evidence="1">
    <location>
        <begin position="1"/>
        <end position="24"/>
    </location>
</feature>
<dbReference type="Pfam" id="PF05050">
    <property type="entry name" value="Methyltransf_21"/>
    <property type="match status" value="1"/>
</dbReference>
<evidence type="ECO:0000313" key="4">
    <source>
        <dbReference type="Proteomes" id="UP000751190"/>
    </source>
</evidence>
<protein>
    <recommendedName>
        <fullName evidence="2">Methyltransferase FkbM domain-containing protein</fullName>
    </recommendedName>
</protein>
<organism evidence="3 4">
    <name type="scientific">Diacronema lutheri</name>
    <name type="common">Unicellular marine alga</name>
    <name type="synonym">Monochrysis lutheri</name>
    <dbReference type="NCBI Taxonomy" id="2081491"/>
    <lineage>
        <taxon>Eukaryota</taxon>
        <taxon>Haptista</taxon>
        <taxon>Haptophyta</taxon>
        <taxon>Pavlovophyceae</taxon>
        <taxon>Pavlovales</taxon>
        <taxon>Pavlovaceae</taxon>
        <taxon>Diacronema</taxon>
    </lineage>
</organism>
<evidence type="ECO:0000256" key="1">
    <source>
        <dbReference type="SAM" id="SignalP"/>
    </source>
</evidence>
<keyword evidence="4" id="KW-1185">Reference proteome</keyword>
<reference evidence="3" key="1">
    <citation type="submission" date="2021-05" db="EMBL/GenBank/DDBJ databases">
        <title>The genome of the haptophyte Pavlova lutheri (Diacronema luteri, Pavlovales) - a model for lipid biosynthesis in eukaryotic algae.</title>
        <authorList>
            <person name="Hulatt C.J."/>
            <person name="Posewitz M.C."/>
        </authorList>
    </citation>
    <scope>NUCLEOTIDE SEQUENCE</scope>
    <source>
        <strain evidence="3">NIVA-4/92</strain>
    </source>
</reference>
<dbReference type="AlphaFoldDB" id="A0A8J5XRA8"/>
<feature type="chain" id="PRO_5035284795" description="Methyltransferase FkbM domain-containing protein" evidence="1">
    <location>
        <begin position="25"/>
        <end position="275"/>
    </location>
</feature>
<feature type="domain" description="Methyltransferase FkbM" evidence="2">
    <location>
        <begin position="49"/>
        <end position="250"/>
    </location>
</feature>
<accession>A0A8J5XRA8</accession>
<name>A0A8J5XRA8_DIALT</name>
<gene>
    <name evidence="3" type="ORF">KFE25_000158</name>
</gene>
<dbReference type="EMBL" id="JAGTXO010000014">
    <property type="protein sequence ID" value="KAG8463990.1"/>
    <property type="molecule type" value="Genomic_DNA"/>
</dbReference>
<proteinExistence type="predicted"/>
<evidence type="ECO:0000313" key="3">
    <source>
        <dbReference type="EMBL" id="KAG8463990.1"/>
    </source>
</evidence>
<dbReference type="Gene3D" id="3.40.50.150">
    <property type="entry name" value="Vaccinia Virus protein VP39"/>
    <property type="match status" value="1"/>
</dbReference>
<comment type="caution">
    <text evidence="3">The sequence shown here is derived from an EMBL/GenBank/DDBJ whole genome shotgun (WGS) entry which is preliminary data.</text>
</comment>
<keyword evidence="1" id="KW-0732">Signal</keyword>
<dbReference type="OMA" id="CSHIFID"/>
<dbReference type="InterPro" id="IPR006342">
    <property type="entry name" value="FkbM_mtfrase"/>
</dbReference>
<dbReference type="OrthoDB" id="10006218at2759"/>